<dbReference type="GO" id="GO:0016787">
    <property type="term" value="F:hydrolase activity"/>
    <property type="evidence" value="ECO:0007669"/>
    <property type="project" value="UniProtKB-KW"/>
</dbReference>
<keyword evidence="3" id="KW-1185">Reference proteome</keyword>
<dbReference type="Proteomes" id="UP000286931">
    <property type="component" value="Unassembled WGS sequence"/>
</dbReference>
<dbReference type="PANTHER" id="PTHR46825:SF7">
    <property type="entry name" value="D-ALANYL-D-ALANINE CARBOXYPEPTIDASE"/>
    <property type="match status" value="1"/>
</dbReference>
<dbReference type="OrthoDB" id="5177574at2"/>
<dbReference type="PANTHER" id="PTHR46825">
    <property type="entry name" value="D-ALANYL-D-ALANINE-CARBOXYPEPTIDASE/ENDOPEPTIDASE AMPH"/>
    <property type="match status" value="1"/>
</dbReference>
<evidence type="ECO:0000313" key="3">
    <source>
        <dbReference type="Proteomes" id="UP000286931"/>
    </source>
</evidence>
<dbReference type="InterPro" id="IPR001466">
    <property type="entry name" value="Beta-lactam-related"/>
</dbReference>
<keyword evidence="2" id="KW-0378">Hydrolase</keyword>
<name>A0A401YF54_9ACTN</name>
<dbReference type="EMBL" id="BIFH01000013">
    <property type="protein sequence ID" value="GCD93235.1"/>
    <property type="molecule type" value="Genomic_DNA"/>
</dbReference>
<dbReference type="InterPro" id="IPR050491">
    <property type="entry name" value="AmpC-like"/>
</dbReference>
<proteinExistence type="predicted"/>
<comment type="caution">
    <text evidence="2">The sequence shown here is derived from an EMBL/GenBank/DDBJ whole genome shotgun (WGS) entry which is preliminary data.</text>
</comment>
<organism evidence="2 3">
    <name type="scientific">Embleya hyalina</name>
    <dbReference type="NCBI Taxonomy" id="516124"/>
    <lineage>
        <taxon>Bacteria</taxon>
        <taxon>Bacillati</taxon>
        <taxon>Actinomycetota</taxon>
        <taxon>Actinomycetes</taxon>
        <taxon>Kitasatosporales</taxon>
        <taxon>Streptomycetaceae</taxon>
        <taxon>Embleya</taxon>
    </lineage>
</organism>
<feature type="domain" description="Beta-lactamase-related" evidence="1">
    <location>
        <begin position="82"/>
        <end position="395"/>
    </location>
</feature>
<dbReference type="InterPro" id="IPR012338">
    <property type="entry name" value="Beta-lactam/transpept-like"/>
</dbReference>
<accession>A0A401YF54</accession>
<gene>
    <name evidence="2" type="ORF">EHYA_00878</name>
</gene>
<dbReference type="AlphaFoldDB" id="A0A401YF54"/>
<dbReference type="Pfam" id="PF00144">
    <property type="entry name" value="Beta-lactamase"/>
    <property type="match status" value="1"/>
</dbReference>
<evidence type="ECO:0000313" key="2">
    <source>
        <dbReference type="EMBL" id="GCD93235.1"/>
    </source>
</evidence>
<dbReference type="SUPFAM" id="SSF56601">
    <property type="entry name" value="beta-lactamase/transpeptidase-like"/>
    <property type="match status" value="1"/>
</dbReference>
<evidence type="ECO:0000259" key="1">
    <source>
        <dbReference type="Pfam" id="PF00144"/>
    </source>
</evidence>
<dbReference type="RefSeq" id="WP_126635485.1">
    <property type="nucleotide sequence ID" value="NZ_BIFH01000013.1"/>
</dbReference>
<dbReference type="Gene3D" id="3.40.710.10">
    <property type="entry name" value="DD-peptidase/beta-lactamase superfamily"/>
    <property type="match status" value="1"/>
</dbReference>
<sequence length="411" mass="44033">MPRPSRRLYPSGLLATAVAALALVTAVLVTTAAGTASPYDAARARATVGAEHETLQRDTDAVLAAGTVGVLARARSAAGTTTAHAGTARLDRSLPIPHGSRWRIGSTTKTFVATVVLQLVGEGRLHLDDTVEHLLPGVVTGNGNDGGRITVRHLLQHTSGLFDHYGDADAWPQFTDAAAWRAHRFRTYTAAEMVSVALRHPPDFAPGGGWGYSNTNYELLAMIIHRTTGRTWQTEVTTRIIRRLDLRDTTAPTTNPSIPRPHPHAYRAFPDEPAPVDVTFFDPSNSDSAGAMIASAHDLDHFLTALLTGRLLAPPQLAEMTRTVPTAGDVQAGWPGSRYGLGLMWFPTSCGGYWGHAGDTFGFVTRTGVTADTARGFTVMTTTTATERTDAAITTLAEHTLCPHRTPPPRR</sequence>
<protein>
    <submittedName>
        <fullName evidence="2">Serine hydrolase</fullName>
    </submittedName>
</protein>
<reference evidence="2 3" key="1">
    <citation type="submission" date="2018-12" db="EMBL/GenBank/DDBJ databases">
        <title>Draft genome sequence of Embleya hyalina NBRC 13850T.</title>
        <authorList>
            <person name="Komaki H."/>
            <person name="Hosoyama A."/>
            <person name="Kimura A."/>
            <person name="Ichikawa N."/>
            <person name="Tamura T."/>
        </authorList>
    </citation>
    <scope>NUCLEOTIDE SEQUENCE [LARGE SCALE GENOMIC DNA]</scope>
    <source>
        <strain evidence="2 3">NBRC 13850</strain>
    </source>
</reference>